<feature type="transmembrane region" description="Helical" evidence="2">
    <location>
        <begin position="370"/>
        <end position="397"/>
    </location>
</feature>
<feature type="transmembrane region" description="Helical" evidence="2">
    <location>
        <begin position="191"/>
        <end position="211"/>
    </location>
</feature>
<dbReference type="InterPro" id="IPR019396">
    <property type="entry name" value="TM_Fragile-X-F-assoc"/>
</dbReference>
<protein>
    <recommendedName>
        <fullName evidence="3">J domain-containing protein</fullName>
    </recommendedName>
</protein>
<name>A0A167PGX9_PHYB8</name>
<gene>
    <name evidence="4" type="ORF">PHYBLDRAFT_141759</name>
</gene>
<dbReference type="EMBL" id="KV440974">
    <property type="protein sequence ID" value="OAD77894.1"/>
    <property type="molecule type" value="Genomic_DNA"/>
</dbReference>
<dbReference type="Pfam" id="PF10269">
    <property type="entry name" value="Tmemb_185A"/>
    <property type="match status" value="2"/>
</dbReference>
<dbReference type="InterPro" id="IPR036869">
    <property type="entry name" value="J_dom_sf"/>
</dbReference>
<feature type="transmembrane region" description="Helical" evidence="2">
    <location>
        <begin position="293"/>
        <end position="315"/>
    </location>
</feature>
<keyword evidence="2" id="KW-0812">Transmembrane</keyword>
<keyword evidence="5" id="KW-1185">Reference proteome</keyword>
<feature type="transmembrane region" description="Helical" evidence="2">
    <location>
        <begin position="269"/>
        <end position="287"/>
    </location>
</feature>
<evidence type="ECO:0000259" key="3">
    <source>
        <dbReference type="PROSITE" id="PS50076"/>
    </source>
</evidence>
<dbReference type="SMART" id="SM00271">
    <property type="entry name" value="DnaJ"/>
    <property type="match status" value="1"/>
</dbReference>
<feature type="transmembrane region" description="Helical" evidence="2">
    <location>
        <begin position="336"/>
        <end position="358"/>
    </location>
</feature>
<accession>A0A167PGX9</accession>
<dbReference type="InterPro" id="IPR001623">
    <property type="entry name" value="DnaJ_domain"/>
</dbReference>
<dbReference type="InterPro" id="IPR036259">
    <property type="entry name" value="MFS_trans_sf"/>
</dbReference>
<dbReference type="Pfam" id="PF00226">
    <property type="entry name" value="DnaJ"/>
    <property type="match status" value="1"/>
</dbReference>
<feature type="transmembrane region" description="Helical" evidence="2">
    <location>
        <begin position="83"/>
        <end position="108"/>
    </location>
</feature>
<feature type="region of interest" description="Disordered" evidence="1">
    <location>
        <begin position="147"/>
        <end position="177"/>
    </location>
</feature>
<feature type="transmembrane region" description="Helical" evidence="2">
    <location>
        <begin position="223"/>
        <end position="248"/>
    </location>
</feature>
<dbReference type="AlphaFoldDB" id="A0A167PGX9"/>
<dbReference type="GeneID" id="28991566"/>
<dbReference type="Gene3D" id="1.10.287.110">
    <property type="entry name" value="DnaJ domain"/>
    <property type="match status" value="1"/>
</dbReference>
<dbReference type="Proteomes" id="UP000077315">
    <property type="component" value="Unassembled WGS sequence"/>
</dbReference>
<dbReference type="SUPFAM" id="SSF103473">
    <property type="entry name" value="MFS general substrate transporter"/>
    <property type="match status" value="1"/>
</dbReference>
<dbReference type="STRING" id="763407.A0A167PGX9"/>
<sequence length="436" mass="50347">MDRNTTGLYDTLGLQKNCTPEEIKKAYRRLALRYHPDKNPGSTDQVLGDEQKRRVYDRHGELGLQMMGTVASPLFDPEIESMLCAAFSLLSLVLALFIIFFAFLTVRIDGITQWGWAVVWIPLWIIDVIGCFVSFQQVLRGFSKAEDDEDDSEYDQDDEERRERRRHSSEESQDGERKKASRRRIRVMGRLLHFVYWLLLVIFQVFIVVRLDNTVDWSAAAVFAPYFALEGIHFLLNSFELFMAVLAYRRMNPNEPLSLKTISSLVFKQYWFFVLRLIWFILMALRIDQTITCSWAVVFIPLYLVGLKYAVQLWLNYRMYSHLPQPEIARQGKATTMVAMAGFVIVGTLFYALVGLIAKRLDGSESIKMSHVFVPIFIVLSFLICCTGCCLPCMLFLSSVTDLEDPEQQQQLVDPNRRITQSGEASYQNSEYSTRT</sequence>
<feature type="transmembrane region" description="Helical" evidence="2">
    <location>
        <begin position="114"/>
        <end position="135"/>
    </location>
</feature>
<dbReference type="VEuPathDB" id="FungiDB:PHYBLDRAFT_141759"/>
<dbReference type="PROSITE" id="PS50076">
    <property type="entry name" value="DNAJ_2"/>
    <property type="match status" value="1"/>
</dbReference>
<dbReference type="OrthoDB" id="10250354at2759"/>
<dbReference type="InParanoid" id="A0A167PGX9"/>
<evidence type="ECO:0000313" key="4">
    <source>
        <dbReference type="EMBL" id="OAD77894.1"/>
    </source>
</evidence>
<dbReference type="PRINTS" id="PR00625">
    <property type="entry name" value="JDOMAIN"/>
</dbReference>
<reference evidence="5" key="1">
    <citation type="submission" date="2015-06" db="EMBL/GenBank/DDBJ databases">
        <title>Expansion of signal transduction pathways in fungi by whole-genome duplication.</title>
        <authorList>
            <consortium name="DOE Joint Genome Institute"/>
            <person name="Corrochano L.M."/>
            <person name="Kuo A."/>
            <person name="Marcet-Houben M."/>
            <person name="Polaino S."/>
            <person name="Salamov A."/>
            <person name="Villalobos J.M."/>
            <person name="Alvarez M.I."/>
            <person name="Avalos J."/>
            <person name="Benito E.P."/>
            <person name="Benoit I."/>
            <person name="Burger G."/>
            <person name="Camino L.P."/>
            <person name="Canovas D."/>
            <person name="Cerda-Olmedo E."/>
            <person name="Cheng J.-F."/>
            <person name="Dominguez A."/>
            <person name="Elias M."/>
            <person name="Eslava A.P."/>
            <person name="Glaser F."/>
            <person name="Grimwood J."/>
            <person name="Gutierrez G."/>
            <person name="Heitman J."/>
            <person name="Henrissat B."/>
            <person name="Iturriaga E.A."/>
            <person name="Lang B.F."/>
            <person name="Lavin J.L."/>
            <person name="Lee S."/>
            <person name="Li W."/>
            <person name="Lindquist E."/>
            <person name="Lopez-Garcia S."/>
            <person name="Luque E.M."/>
            <person name="Marcos A.T."/>
            <person name="Martin J."/>
            <person name="McCluskey K."/>
            <person name="Medina H.R."/>
            <person name="Miralles-Duran A."/>
            <person name="Miyazaki A."/>
            <person name="Munoz-Torres E."/>
            <person name="Oguiza J.A."/>
            <person name="Ohm R."/>
            <person name="Olmedo M."/>
            <person name="Orejas M."/>
            <person name="Ortiz-Castellanos L."/>
            <person name="Pisabarro A.G."/>
            <person name="Rodriguez-Romero J."/>
            <person name="Ruiz-Herrera J."/>
            <person name="Ruiz-Vazquez R."/>
            <person name="Sanz C."/>
            <person name="Schackwitz W."/>
            <person name="Schmutz J."/>
            <person name="Shahriari M."/>
            <person name="Shelest E."/>
            <person name="Silva-Franco F."/>
            <person name="Soanes D."/>
            <person name="Syed K."/>
            <person name="Tagua V.G."/>
            <person name="Talbot N.J."/>
            <person name="Thon M."/>
            <person name="De vries R.P."/>
            <person name="Wiebenga A."/>
            <person name="Yadav J.S."/>
            <person name="Braun E.L."/>
            <person name="Baker S."/>
            <person name="Garre V."/>
            <person name="Horwitz B."/>
            <person name="Torres-Martinez S."/>
            <person name="Idnurm A."/>
            <person name="Herrera-Estrella A."/>
            <person name="Gabaldon T."/>
            <person name="Grigoriev I.V."/>
        </authorList>
    </citation>
    <scope>NUCLEOTIDE SEQUENCE [LARGE SCALE GENOMIC DNA]</scope>
    <source>
        <strain evidence="5">NRRL 1555(-)</strain>
    </source>
</reference>
<dbReference type="PANTHER" id="PTHR13568:SF9">
    <property type="entry name" value="TRANSMEMBRANE PROTEIN 203"/>
    <property type="match status" value="1"/>
</dbReference>
<feature type="compositionally biased region" description="Acidic residues" evidence="1">
    <location>
        <begin position="147"/>
        <end position="160"/>
    </location>
</feature>
<evidence type="ECO:0000256" key="1">
    <source>
        <dbReference type="SAM" id="MobiDB-lite"/>
    </source>
</evidence>
<dbReference type="CDD" id="cd06257">
    <property type="entry name" value="DnaJ"/>
    <property type="match status" value="1"/>
</dbReference>
<feature type="region of interest" description="Disordered" evidence="1">
    <location>
        <begin position="409"/>
        <end position="436"/>
    </location>
</feature>
<evidence type="ECO:0000256" key="2">
    <source>
        <dbReference type="SAM" id="Phobius"/>
    </source>
</evidence>
<proteinExistence type="predicted"/>
<feature type="compositionally biased region" description="Basic and acidic residues" evidence="1">
    <location>
        <begin position="168"/>
        <end position="177"/>
    </location>
</feature>
<dbReference type="PANTHER" id="PTHR13568">
    <property type="entry name" value="FAM11A, B PROTEIN"/>
    <property type="match status" value="1"/>
</dbReference>
<keyword evidence="2" id="KW-1133">Transmembrane helix</keyword>
<organism evidence="4 5">
    <name type="scientific">Phycomyces blakesleeanus (strain ATCC 8743b / DSM 1359 / FGSC 10004 / NBRC 33097 / NRRL 1555)</name>
    <dbReference type="NCBI Taxonomy" id="763407"/>
    <lineage>
        <taxon>Eukaryota</taxon>
        <taxon>Fungi</taxon>
        <taxon>Fungi incertae sedis</taxon>
        <taxon>Mucoromycota</taxon>
        <taxon>Mucoromycotina</taxon>
        <taxon>Mucoromycetes</taxon>
        <taxon>Mucorales</taxon>
        <taxon>Phycomycetaceae</taxon>
        <taxon>Phycomyces</taxon>
    </lineage>
</organism>
<dbReference type="RefSeq" id="XP_018295934.1">
    <property type="nucleotide sequence ID" value="XM_018430660.1"/>
</dbReference>
<dbReference type="SUPFAM" id="SSF46565">
    <property type="entry name" value="Chaperone J-domain"/>
    <property type="match status" value="1"/>
</dbReference>
<keyword evidence="2" id="KW-0472">Membrane</keyword>
<evidence type="ECO:0000313" key="5">
    <source>
        <dbReference type="Proteomes" id="UP000077315"/>
    </source>
</evidence>
<feature type="domain" description="J" evidence="3">
    <location>
        <begin position="7"/>
        <end position="60"/>
    </location>
</feature>